<comment type="caution">
    <text evidence="2">The sequence shown here is derived from an EMBL/GenBank/DDBJ whole genome shotgun (WGS) entry which is preliminary data.</text>
</comment>
<dbReference type="InterPro" id="IPR053154">
    <property type="entry name" value="c-di-AMP_regulator"/>
</dbReference>
<dbReference type="InterPro" id="IPR012505">
    <property type="entry name" value="YbbR"/>
</dbReference>
<evidence type="ECO:0000256" key="1">
    <source>
        <dbReference type="SAM" id="Phobius"/>
    </source>
</evidence>
<proteinExistence type="predicted"/>
<feature type="transmembrane region" description="Helical" evidence="1">
    <location>
        <begin position="9"/>
        <end position="26"/>
    </location>
</feature>
<dbReference type="RefSeq" id="WP_035381334.1">
    <property type="nucleotide sequence ID" value="NZ_AZQP01000052.1"/>
</dbReference>
<dbReference type="PANTHER" id="PTHR37804">
    <property type="entry name" value="CDAA REGULATORY PROTEIN CDAR"/>
    <property type="match status" value="1"/>
</dbReference>
<evidence type="ECO:0008006" key="4">
    <source>
        <dbReference type="Google" id="ProtNLM"/>
    </source>
</evidence>
<dbReference type="AlphaFoldDB" id="A0A017RRY3"/>
<protein>
    <recommendedName>
        <fullName evidence="4">YbbR-like protein</fullName>
    </recommendedName>
</protein>
<dbReference type="STRING" id="1403537.Q428_12920"/>
<reference evidence="2 3" key="1">
    <citation type="journal article" date="2014" name="Genome Announc.">
        <title>Draft Genome Sequence of Fervidicella metallireducens Strain AeBT, an Iron-Reducing Thermoanaerobe from the Great Artesian Basin.</title>
        <authorList>
            <person name="Patel B.K."/>
        </authorList>
    </citation>
    <scope>NUCLEOTIDE SEQUENCE [LARGE SCALE GENOMIC DNA]</scope>
    <source>
        <strain evidence="2 3">AeB</strain>
    </source>
</reference>
<evidence type="ECO:0000313" key="2">
    <source>
        <dbReference type="EMBL" id="EYE87503.1"/>
    </source>
</evidence>
<keyword evidence="1" id="KW-0472">Membrane</keyword>
<organism evidence="2 3">
    <name type="scientific">Fervidicella metallireducens AeB</name>
    <dbReference type="NCBI Taxonomy" id="1403537"/>
    <lineage>
        <taxon>Bacteria</taxon>
        <taxon>Bacillati</taxon>
        <taxon>Bacillota</taxon>
        <taxon>Clostridia</taxon>
        <taxon>Eubacteriales</taxon>
        <taxon>Clostridiaceae</taxon>
        <taxon>Fervidicella</taxon>
    </lineage>
</organism>
<sequence>MAHKDKKEITVMVLSVLLAFLMWIYVVQDTDQEINTIVENVPVILANENAIQESNLALANPGQQLTINLAVKGAPRDIMNVRVEDFRVEADMDVALKKGLNNIPIRVTRKPLGVDIVQNIETSYVKVTLDKLERKSVPIRLNLVGVPKSGYGYMQPVLRPTEVLISGPATQINFVEAAVGRIDVTENSADVKASIPLKPVDREGRIVEYVKIEPSLADVYLSIKPTKEVPIIVKKTGKLPEGKVLKYMNTSISKVTIVGDLKYLNEIKYIETVPFDLSNIQENITQELPFNIPPNINISGDIKGISVEFGIENKTSKTVDVSVSILNANDSYNYVFSSNTISVTIEGAESIVKDIDSSNISAVVDIKDFAEGVHIIPVKIYGPDGTQITSYTPQRITVTITKK</sequence>
<name>A0A017RRY3_9CLOT</name>
<keyword evidence="1" id="KW-1133">Transmembrane helix</keyword>
<dbReference type="OrthoDB" id="2111604at2"/>
<dbReference type="Gene3D" id="2.170.120.40">
    <property type="entry name" value="YbbR-like domain"/>
    <property type="match status" value="2"/>
</dbReference>
<dbReference type="EMBL" id="AZQP01000052">
    <property type="protein sequence ID" value="EYE87503.1"/>
    <property type="molecule type" value="Genomic_DNA"/>
</dbReference>
<dbReference type="PANTHER" id="PTHR37804:SF1">
    <property type="entry name" value="CDAA REGULATORY PROTEIN CDAR"/>
    <property type="match status" value="1"/>
</dbReference>
<gene>
    <name evidence="2" type="ORF">Q428_12920</name>
</gene>
<accession>A0A017RRY3</accession>
<dbReference type="Gene3D" id="2.170.120.30">
    <property type="match status" value="2"/>
</dbReference>
<keyword evidence="1" id="KW-0812">Transmembrane</keyword>
<keyword evidence="3" id="KW-1185">Reference proteome</keyword>
<evidence type="ECO:0000313" key="3">
    <source>
        <dbReference type="Proteomes" id="UP000019681"/>
    </source>
</evidence>
<dbReference type="Pfam" id="PF07949">
    <property type="entry name" value="YbbR"/>
    <property type="match status" value="3"/>
</dbReference>
<dbReference type="Proteomes" id="UP000019681">
    <property type="component" value="Unassembled WGS sequence"/>
</dbReference>